<protein>
    <submittedName>
        <fullName evidence="1">Uncharacterized protein</fullName>
    </submittedName>
</protein>
<dbReference type="AlphaFoldDB" id="A0A0B6YIP9"/>
<proteinExistence type="predicted"/>
<evidence type="ECO:0000313" key="1">
    <source>
        <dbReference type="EMBL" id="CEK55686.1"/>
    </source>
</evidence>
<name>A0A0B6YIP9_9EUPU</name>
<gene>
    <name evidence="1" type="primary">ORF25798</name>
</gene>
<feature type="non-terminal residue" evidence="1">
    <location>
        <position position="1"/>
    </location>
</feature>
<reference evidence="1" key="1">
    <citation type="submission" date="2014-12" db="EMBL/GenBank/DDBJ databases">
        <title>Insight into the proteome of Arion vulgaris.</title>
        <authorList>
            <person name="Aradska J."/>
            <person name="Bulat T."/>
            <person name="Smidak R."/>
            <person name="Sarate P."/>
            <person name="Gangsoo J."/>
            <person name="Sialana F."/>
            <person name="Bilban M."/>
            <person name="Lubec G."/>
        </authorList>
    </citation>
    <scope>NUCLEOTIDE SEQUENCE</scope>
    <source>
        <tissue evidence="1">Skin</tissue>
    </source>
</reference>
<organism evidence="1">
    <name type="scientific">Arion vulgaris</name>
    <dbReference type="NCBI Taxonomy" id="1028688"/>
    <lineage>
        <taxon>Eukaryota</taxon>
        <taxon>Metazoa</taxon>
        <taxon>Spiralia</taxon>
        <taxon>Lophotrochozoa</taxon>
        <taxon>Mollusca</taxon>
        <taxon>Gastropoda</taxon>
        <taxon>Heterobranchia</taxon>
        <taxon>Euthyneura</taxon>
        <taxon>Panpulmonata</taxon>
        <taxon>Eupulmonata</taxon>
        <taxon>Stylommatophora</taxon>
        <taxon>Helicina</taxon>
        <taxon>Arionoidea</taxon>
        <taxon>Arionidae</taxon>
        <taxon>Arion</taxon>
    </lineage>
</organism>
<accession>A0A0B6YIP9</accession>
<sequence>HKCYNYMHMGNSCERQMHLDKGGAEWAAVFYFEQFNQTNRVKEVLFQDTI</sequence>
<dbReference type="EMBL" id="HACG01008821">
    <property type="protein sequence ID" value="CEK55686.1"/>
    <property type="molecule type" value="Transcribed_RNA"/>
</dbReference>